<evidence type="ECO:0000313" key="2">
    <source>
        <dbReference type="EMBL" id="MCQ0970741.1"/>
    </source>
</evidence>
<name>A0ABT1MV53_9RHOB</name>
<reference evidence="2 3" key="1">
    <citation type="submission" date="2022-03" db="EMBL/GenBank/DDBJ databases">
        <authorList>
            <person name="He Y."/>
        </authorList>
    </citation>
    <scope>NUCLEOTIDE SEQUENCE [LARGE SCALE GENOMIC DNA]</scope>
    <source>
        <strain evidence="2 3">TK19116</strain>
    </source>
</reference>
<accession>A0ABT1MV53</accession>
<comment type="caution">
    <text evidence="2">The sequence shown here is derived from an EMBL/GenBank/DDBJ whole genome shotgun (WGS) entry which is preliminary data.</text>
</comment>
<gene>
    <name evidence="2" type="ORF">MLD63_09925</name>
</gene>
<sequence>MIIGDDRIRPPLAAMVLGAAGLIPFLWGVIALQTGLFTPNSLSVRPAIEVYGLMIFSYMAGCFWPFAARLNGARDYLLAVAPVLVLIAMIVPDFVTLNQALILGFAGLLPIDWYFTRAGAAPTWWMRLRVPLSAVVIASLIAILLTASPA</sequence>
<dbReference type="Pfam" id="PF11911">
    <property type="entry name" value="DUF3429"/>
    <property type="match status" value="1"/>
</dbReference>
<proteinExistence type="predicted"/>
<dbReference type="EMBL" id="JAKZEU010000003">
    <property type="protein sequence ID" value="MCQ0970741.1"/>
    <property type="molecule type" value="Genomic_DNA"/>
</dbReference>
<evidence type="ECO:0000313" key="3">
    <source>
        <dbReference type="Proteomes" id="UP001203945"/>
    </source>
</evidence>
<dbReference type="InterPro" id="IPR021836">
    <property type="entry name" value="DUF3429"/>
</dbReference>
<dbReference type="Proteomes" id="UP001203945">
    <property type="component" value="Unassembled WGS sequence"/>
</dbReference>
<keyword evidence="3" id="KW-1185">Reference proteome</keyword>
<evidence type="ECO:0000256" key="1">
    <source>
        <dbReference type="SAM" id="Phobius"/>
    </source>
</evidence>
<protein>
    <submittedName>
        <fullName evidence="2">DUF3429 domain-containing protein</fullName>
    </submittedName>
</protein>
<organism evidence="2 3">
    <name type="scientific">Paracoccus albicereus</name>
    <dbReference type="NCBI Taxonomy" id="2922394"/>
    <lineage>
        <taxon>Bacteria</taxon>
        <taxon>Pseudomonadati</taxon>
        <taxon>Pseudomonadota</taxon>
        <taxon>Alphaproteobacteria</taxon>
        <taxon>Rhodobacterales</taxon>
        <taxon>Paracoccaceae</taxon>
        <taxon>Paracoccus</taxon>
    </lineage>
</organism>
<feature type="transmembrane region" description="Helical" evidence="1">
    <location>
        <begin position="50"/>
        <end position="68"/>
    </location>
</feature>
<dbReference type="RefSeq" id="WP_255329752.1">
    <property type="nucleotide sequence ID" value="NZ_JAKZEU010000003.1"/>
</dbReference>
<keyword evidence="1" id="KW-0472">Membrane</keyword>
<keyword evidence="1" id="KW-1133">Transmembrane helix</keyword>
<keyword evidence="1" id="KW-0812">Transmembrane</keyword>
<feature type="transmembrane region" description="Helical" evidence="1">
    <location>
        <begin position="128"/>
        <end position="147"/>
    </location>
</feature>
<feature type="transmembrane region" description="Helical" evidence="1">
    <location>
        <begin position="12"/>
        <end position="30"/>
    </location>
</feature>